<reference evidence="7" key="2">
    <citation type="submission" date="2018-03" db="EMBL/GenBank/DDBJ databases">
        <authorList>
            <person name="Keele B.F."/>
        </authorList>
    </citation>
    <scope>NUCLEOTIDE SEQUENCE</scope>
    <source>
        <strain evidence="7">SNUC 4337</strain>
    </source>
</reference>
<dbReference type="RefSeq" id="WP_107644394.1">
    <property type="nucleotide sequence ID" value="NZ_CP149856.1"/>
</dbReference>
<dbReference type="FunFam" id="1.10.10.10:FF:000001">
    <property type="entry name" value="LysR family transcriptional regulator"/>
    <property type="match status" value="1"/>
</dbReference>
<evidence type="ECO:0000256" key="3">
    <source>
        <dbReference type="ARBA" id="ARBA00023125"/>
    </source>
</evidence>
<evidence type="ECO:0000256" key="2">
    <source>
        <dbReference type="ARBA" id="ARBA00023015"/>
    </source>
</evidence>
<evidence type="ECO:0000313" key="9">
    <source>
        <dbReference type="Proteomes" id="UP000664081"/>
    </source>
</evidence>
<proteinExistence type="inferred from homology"/>
<dbReference type="PRINTS" id="PR00039">
    <property type="entry name" value="HTHLYSR"/>
</dbReference>
<evidence type="ECO:0000313" key="7">
    <source>
        <dbReference type="EMBL" id="PTK58230.1"/>
    </source>
</evidence>
<reference evidence="6 9" key="3">
    <citation type="submission" date="2021-03" db="EMBL/GenBank/DDBJ databases">
        <title>Staphylococci and Mammaliicocci in bats.</title>
        <authorList>
            <person name="Fountain K."/>
        </authorList>
    </citation>
    <scope>NUCLEOTIDE SEQUENCE [LARGE SCALE GENOMIC DNA]</scope>
    <source>
        <strain evidence="6 9">18_1_E_SW</strain>
    </source>
</reference>
<dbReference type="SUPFAM" id="SSF46785">
    <property type="entry name" value="Winged helix' DNA-binding domain"/>
    <property type="match status" value="1"/>
</dbReference>
<keyword evidence="3" id="KW-0238">DNA-binding</keyword>
<dbReference type="PROSITE" id="PS50931">
    <property type="entry name" value="HTH_LYSR"/>
    <property type="match status" value="1"/>
</dbReference>
<dbReference type="InterPro" id="IPR005119">
    <property type="entry name" value="LysR_subst-bd"/>
</dbReference>
<name>A0A2T4S8V4_9STAP</name>
<reference evidence="7 8" key="1">
    <citation type="journal article" date="2016" name="Front. Microbiol.">
        <title>Comprehensive Phylogenetic Analysis of Bovine Non-aureus Staphylococci Species Based on Whole-Genome Sequencing.</title>
        <authorList>
            <person name="Naushad S."/>
            <person name="Barkema H.W."/>
            <person name="Luby C."/>
            <person name="Condas L.A."/>
            <person name="Nobrega D.B."/>
            <person name="Carson D.A."/>
            <person name="De Buck J."/>
        </authorList>
    </citation>
    <scope>NUCLEOTIDE SEQUENCE [LARGE SCALE GENOMIC DNA]</scope>
    <source>
        <strain evidence="7 8">SNUC 4337</strain>
    </source>
</reference>
<dbReference type="Pfam" id="PF00126">
    <property type="entry name" value="HTH_1"/>
    <property type="match status" value="1"/>
</dbReference>
<keyword evidence="4" id="KW-0804">Transcription</keyword>
<dbReference type="Gene3D" id="3.40.190.290">
    <property type="match status" value="1"/>
</dbReference>
<dbReference type="GO" id="GO:0003700">
    <property type="term" value="F:DNA-binding transcription factor activity"/>
    <property type="evidence" value="ECO:0007669"/>
    <property type="project" value="InterPro"/>
</dbReference>
<dbReference type="InterPro" id="IPR036388">
    <property type="entry name" value="WH-like_DNA-bd_sf"/>
</dbReference>
<dbReference type="PANTHER" id="PTHR30126">
    <property type="entry name" value="HTH-TYPE TRANSCRIPTIONAL REGULATOR"/>
    <property type="match status" value="1"/>
</dbReference>
<evidence type="ECO:0000256" key="1">
    <source>
        <dbReference type="ARBA" id="ARBA00009437"/>
    </source>
</evidence>
<dbReference type="EMBL" id="PZHR01000059">
    <property type="protein sequence ID" value="PTK58230.1"/>
    <property type="molecule type" value="Genomic_DNA"/>
</dbReference>
<accession>A0A2T4S8V4</accession>
<protein>
    <submittedName>
        <fullName evidence="7">LysR family transcriptional regulator</fullName>
    </submittedName>
</protein>
<comment type="similarity">
    <text evidence="1">Belongs to the LysR transcriptional regulatory family.</text>
</comment>
<dbReference type="InterPro" id="IPR000847">
    <property type="entry name" value="LysR_HTH_N"/>
</dbReference>
<evidence type="ECO:0000256" key="4">
    <source>
        <dbReference type="ARBA" id="ARBA00023163"/>
    </source>
</evidence>
<comment type="caution">
    <text evidence="7">The sequence shown here is derived from an EMBL/GenBank/DDBJ whole genome shotgun (WGS) entry which is preliminary data.</text>
</comment>
<dbReference type="OrthoDB" id="9803735at2"/>
<gene>
    <name evidence="7" type="ORF">BUZ61_10175</name>
    <name evidence="6" type="ORF">J3T88_09405</name>
</gene>
<dbReference type="Proteomes" id="UP000240400">
    <property type="component" value="Unassembled WGS sequence"/>
</dbReference>
<feature type="domain" description="HTH lysR-type" evidence="5">
    <location>
        <begin position="1"/>
        <end position="58"/>
    </location>
</feature>
<sequence>MEIKDLKIFQSVSQYQSISRAAKSLNFVQSHVTSRIKRLEQELNTQLFLRHKKGTTLTSDGEKLQIYVEKIMDVLNEMESTFQKKEMSSGKIEIGIVETITKLPKVLSMFRKKYPQVALSLYTDVTANISQKVVNQRLDCAFVTGFKQHHDINKMELFKEKLVLISNVDTMDLKDIASSVFLVFEKGCNYRRNLESWLKSENIKKPNLVEFGTLETIIGSVKSGIGISLVPESSVQHDLENGELYSYALPEKYSNISTDFIWHSNYHLNAPTSNFIQTVKNFANQD</sequence>
<dbReference type="AlphaFoldDB" id="A0A2T4S8V4"/>
<dbReference type="Pfam" id="PF03466">
    <property type="entry name" value="LysR_substrate"/>
    <property type="match status" value="1"/>
</dbReference>
<keyword evidence="2" id="KW-0805">Transcription regulation</keyword>
<dbReference type="PANTHER" id="PTHR30126:SF40">
    <property type="entry name" value="HTH-TYPE TRANSCRIPTIONAL REGULATOR GLTR"/>
    <property type="match status" value="1"/>
</dbReference>
<dbReference type="Proteomes" id="UP000664081">
    <property type="component" value="Unassembled WGS sequence"/>
</dbReference>
<organism evidence="7 8">
    <name type="scientific">Staphylococcus nepalensis</name>
    <dbReference type="NCBI Taxonomy" id="214473"/>
    <lineage>
        <taxon>Bacteria</taxon>
        <taxon>Bacillati</taxon>
        <taxon>Bacillota</taxon>
        <taxon>Bacilli</taxon>
        <taxon>Bacillales</taxon>
        <taxon>Staphylococcaceae</taxon>
        <taxon>Staphylococcus</taxon>
    </lineage>
</organism>
<evidence type="ECO:0000313" key="8">
    <source>
        <dbReference type="Proteomes" id="UP000240400"/>
    </source>
</evidence>
<dbReference type="InterPro" id="IPR036390">
    <property type="entry name" value="WH_DNA-bd_sf"/>
</dbReference>
<dbReference type="SUPFAM" id="SSF53850">
    <property type="entry name" value="Periplasmic binding protein-like II"/>
    <property type="match status" value="1"/>
</dbReference>
<dbReference type="Gene3D" id="1.10.10.10">
    <property type="entry name" value="Winged helix-like DNA-binding domain superfamily/Winged helix DNA-binding domain"/>
    <property type="match status" value="1"/>
</dbReference>
<evidence type="ECO:0000259" key="5">
    <source>
        <dbReference type="PROSITE" id="PS50931"/>
    </source>
</evidence>
<dbReference type="EMBL" id="JAFNLT010000007">
    <property type="protein sequence ID" value="MBO1227517.1"/>
    <property type="molecule type" value="Genomic_DNA"/>
</dbReference>
<dbReference type="GO" id="GO:0000976">
    <property type="term" value="F:transcription cis-regulatory region binding"/>
    <property type="evidence" value="ECO:0007669"/>
    <property type="project" value="TreeGrafter"/>
</dbReference>
<evidence type="ECO:0000313" key="6">
    <source>
        <dbReference type="EMBL" id="MBO1227517.1"/>
    </source>
</evidence>
<keyword evidence="9" id="KW-1185">Reference proteome</keyword>